<comment type="caution">
    <text evidence="1">The sequence shown here is derived from an EMBL/GenBank/DDBJ whole genome shotgun (WGS) entry which is preliminary data.</text>
</comment>
<evidence type="ECO:0000313" key="1">
    <source>
        <dbReference type="EMBL" id="KKB61875.1"/>
    </source>
</evidence>
<dbReference type="STRING" id="28092.WM40_20450"/>
<reference evidence="1 2" key="1">
    <citation type="submission" date="2015-03" db="EMBL/GenBank/DDBJ databases">
        <title>Draft Genome Sequence of Burkholderia andropogonis type strain ICMP2807, isolated from Sorghum bicolor.</title>
        <authorList>
            <person name="Lopes-Santos L."/>
            <person name="Castro D.B."/>
            <person name="Ottoboni L.M."/>
            <person name="Park D."/>
            <person name="Weirc B.S."/>
            <person name="Destefano S.A."/>
        </authorList>
    </citation>
    <scope>NUCLEOTIDE SEQUENCE [LARGE SCALE GENOMIC DNA]</scope>
    <source>
        <strain evidence="1 2">ICMP2807</strain>
    </source>
</reference>
<keyword evidence="2" id="KW-1185">Reference proteome</keyword>
<dbReference type="RefSeq" id="WP_024901849.1">
    <property type="nucleotide sequence ID" value="NZ_CADFGU010000006.1"/>
</dbReference>
<evidence type="ECO:0000313" key="2">
    <source>
        <dbReference type="Proteomes" id="UP000033618"/>
    </source>
</evidence>
<accession>A0A0F5JW05</accession>
<sequence>MSRMIFWIVLFGAAWWFWRRAKASILRHMMDAQARAGGGGTMSGAGAGMARQRAPELAEPMARCACCGAYSPRGDTIEMYQHRFCNAEHARRYAEGERPST</sequence>
<dbReference type="PATRIC" id="fig|28092.6.peg.4810"/>
<dbReference type="InterPro" id="IPR049708">
    <property type="entry name" value="PP0621-like"/>
</dbReference>
<proteinExistence type="predicted"/>
<dbReference type="EMBL" id="LAQU01000029">
    <property type="protein sequence ID" value="KKB61875.1"/>
    <property type="molecule type" value="Genomic_DNA"/>
</dbReference>
<evidence type="ECO:0008006" key="3">
    <source>
        <dbReference type="Google" id="ProtNLM"/>
    </source>
</evidence>
<name>A0A0F5JW05_9BURK</name>
<organism evidence="1 2">
    <name type="scientific">Robbsia andropogonis</name>
    <dbReference type="NCBI Taxonomy" id="28092"/>
    <lineage>
        <taxon>Bacteria</taxon>
        <taxon>Pseudomonadati</taxon>
        <taxon>Pseudomonadota</taxon>
        <taxon>Betaproteobacteria</taxon>
        <taxon>Burkholderiales</taxon>
        <taxon>Burkholderiaceae</taxon>
        <taxon>Robbsia</taxon>
    </lineage>
</organism>
<protein>
    <recommendedName>
        <fullName evidence="3">Deaminase</fullName>
    </recommendedName>
</protein>
<dbReference type="OrthoDB" id="9814432at2"/>
<dbReference type="AlphaFoldDB" id="A0A0F5JW05"/>
<dbReference type="NCBIfam" id="NF041023">
    <property type="entry name" value="PP0621_fam"/>
    <property type="match status" value="1"/>
</dbReference>
<dbReference type="Proteomes" id="UP000033618">
    <property type="component" value="Unassembled WGS sequence"/>
</dbReference>
<gene>
    <name evidence="1" type="ORF">WM40_20450</name>
</gene>